<dbReference type="RefSeq" id="WP_258786070.1">
    <property type="nucleotide sequence ID" value="NZ_JANUGQ010000003.1"/>
</dbReference>
<dbReference type="Gene3D" id="1.10.10.10">
    <property type="entry name" value="Winged helix-like DNA-binding domain superfamily/Winged helix DNA-binding domain"/>
    <property type="match status" value="1"/>
</dbReference>
<feature type="region of interest" description="Disordered" evidence="5">
    <location>
        <begin position="180"/>
        <end position="212"/>
    </location>
</feature>
<evidence type="ECO:0000259" key="6">
    <source>
        <dbReference type="PROSITE" id="PS50931"/>
    </source>
</evidence>
<dbReference type="InterPro" id="IPR000847">
    <property type="entry name" value="LysR_HTH_N"/>
</dbReference>
<reference evidence="7" key="1">
    <citation type="submission" date="2022-08" db="EMBL/GenBank/DDBJ databases">
        <authorList>
            <person name="Somphong A."/>
            <person name="Phongsopitanun W."/>
        </authorList>
    </citation>
    <scope>NUCLEOTIDE SEQUENCE</scope>
    <source>
        <strain evidence="7">LP05-1</strain>
    </source>
</reference>
<organism evidence="7 8">
    <name type="scientific">Streptomyces pyxinae</name>
    <dbReference type="NCBI Taxonomy" id="2970734"/>
    <lineage>
        <taxon>Bacteria</taxon>
        <taxon>Bacillati</taxon>
        <taxon>Actinomycetota</taxon>
        <taxon>Actinomycetes</taxon>
        <taxon>Kitasatosporales</taxon>
        <taxon>Streptomycetaceae</taxon>
        <taxon>Streptomyces</taxon>
    </lineage>
</organism>
<evidence type="ECO:0000256" key="5">
    <source>
        <dbReference type="SAM" id="MobiDB-lite"/>
    </source>
</evidence>
<keyword evidence="8" id="KW-1185">Reference proteome</keyword>
<protein>
    <submittedName>
        <fullName evidence="7">LysR family transcriptional regulator</fullName>
    </submittedName>
</protein>
<evidence type="ECO:0000256" key="2">
    <source>
        <dbReference type="ARBA" id="ARBA00023015"/>
    </source>
</evidence>
<sequence length="344" mass="36104">MELELRHLRILLAIAEAGSLSRAAAALMLSQPAMSTQLRRIEASFGRPLFERTARGVVPTRTGELVLAHARDAVASAERIRNCRSSPGTGHEPVTFGGTPGPLLGQLTLHLPGALSNPVHFTQFSSTGEALAAAADRSVDAVCLVDMDGFGAVPPDGVYLDVIGVEPVAVMLPAGHRLAGPESADRTGGADRIDGADGIDGADRIDRTEGGERADRTGCVELAELAGETWLLPPDDPGCDDYGALVDACAAAGFVPRVSPHRLQDVGLLCDLIAQGMGITVAQGSARPREGVALRRLTGDPMRARHVLVVHRDSPLAPARPLLTRLAEDAFRARCLSAGRQPSR</sequence>
<dbReference type="Pfam" id="PF03466">
    <property type="entry name" value="LysR_substrate"/>
    <property type="match status" value="1"/>
</dbReference>
<dbReference type="Proteomes" id="UP001431313">
    <property type="component" value="Unassembled WGS sequence"/>
</dbReference>
<dbReference type="PANTHER" id="PTHR30346">
    <property type="entry name" value="TRANSCRIPTIONAL DUAL REGULATOR HCAR-RELATED"/>
    <property type="match status" value="1"/>
</dbReference>
<dbReference type="InterPro" id="IPR036390">
    <property type="entry name" value="WH_DNA-bd_sf"/>
</dbReference>
<name>A0ABT2CD22_9ACTN</name>
<comment type="similarity">
    <text evidence="1">Belongs to the LysR transcriptional regulatory family.</text>
</comment>
<accession>A0ABT2CD22</accession>
<dbReference type="InterPro" id="IPR005119">
    <property type="entry name" value="LysR_subst-bd"/>
</dbReference>
<dbReference type="EMBL" id="JANUGQ010000003">
    <property type="protein sequence ID" value="MCS0635298.1"/>
    <property type="molecule type" value="Genomic_DNA"/>
</dbReference>
<dbReference type="SUPFAM" id="SSF53850">
    <property type="entry name" value="Periplasmic binding protein-like II"/>
    <property type="match status" value="1"/>
</dbReference>
<keyword evidence="2" id="KW-0805">Transcription regulation</keyword>
<dbReference type="PROSITE" id="PS50931">
    <property type="entry name" value="HTH_LYSR"/>
    <property type="match status" value="1"/>
</dbReference>
<keyword evidence="4" id="KW-0804">Transcription</keyword>
<dbReference type="Pfam" id="PF00126">
    <property type="entry name" value="HTH_1"/>
    <property type="match status" value="1"/>
</dbReference>
<evidence type="ECO:0000256" key="1">
    <source>
        <dbReference type="ARBA" id="ARBA00009437"/>
    </source>
</evidence>
<dbReference type="PRINTS" id="PR00039">
    <property type="entry name" value="HTHLYSR"/>
</dbReference>
<proteinExistence type="inferred from homology"/>
<evidence type="ECO:0000313" key="7">
    <source>
        <dbReference type="EMBL" id="MCS0635298.1"/>
    </source>
</evidence>
<feature type="compositionally biased region" description="Basic and acidic residues" evidence="5">
    <location>
        <begin position="183"/>
        <end position="212"/>
    </location>
</feature>
<dbReference type="PANTHER" id="PTHR30346:SF30">
    <property type="entry name" value="SMALL NEUTRAL PROTEASE REGULATORY PROTEIN"/>
    <property type="match status" value="1"/>
</dbReference>
<comment type="caution">
    <text evidence="7">The sequence shown here is derived from an EMBL/GenBank/DDBJ whole genome shotgun (WGS) entry which is preliminary data.</text>
</comment>
<evidence type="ECO:0000256" key="4">
    <source>
        <dbReference type="ARBA" id="ARBA00023163"/>
    </source>
</evidence>
<gene>
    <name evidence="7" type="ORF">NX801_06430</name>
</gene>
<dbReference type="SUPFAM" id="SSF46785">
    <property type="entry name" value="Winged helix' DNA-binding domain"/>
    <property type="match status" value="1"/>
</dbReference>
<keyword evidence="3" id="KW-0238">DNA-binding</keyword>
<evidence type="ECO:0000313" key="8">
    <source>
        <dbReference type="Proteomes" id="UP001431313"/>
    </source>
</evidence>
<evidence type="ECO:0000256" key="3">
    <source>
        <dbReference type="ARBA" id="ARBA00023125"/>
    </source>
</evidence>
<dbReference type="InterPro" id="IPR036388">
    <property type="entry name" value="WH-like_DNA-bd_sf"/>
</dbReference>
<feature type="domain" description="HTH lysR-type" evidence="6">
    <location>
        <begin position="3"/>
        <end position="60"/>
    </location>
</feature>
<dbReference type="Gene3D" id="3.40.190.10">
    <property type="entry name" value="Periplasmic binding protein-like II"/>
    <property type="match status" value="1"/>
</dbReference>